<comment type="caution">
    <text evidence="2">The sequence shown here is derived from an EMBL/GenBank/DDBJ whole genome shotgun (WGS) entry which is preliminary data.</text>
</comment>
<sequence length="359" mass="39513">MQSKYMPDMGFDLDDAIEDEKVSSINVSNQSLSDSSQTHVEPSEPSITTAVTFSTSQESFESSSVSSYETEYNETDKNQKLSGESDESTSSNPYKSSEKSSDSWAGAKFLLSPIAFLADMITTPFSGKNPVSSTESDEMSSKQVVDENFDEVDYLEHQKSVDSTNKILAAAVDTVYGALMTSREECEQHTFHCKEREKLDKKTGNTKNEEMVNVNVFLDKKQKPLLPGARKTLKKHAEAKQQAKKDCGGDLPPPSEAVTHAKTEFEIAHEFAQGEDDYDKAGSVIHTAKGVAEISALDLETFTGGVTAQPGFVTPLPSNNFLYNLMIENSKKVVEQKFKKKVTGEENSEIVTKPSSMKQ</sequence>
<proteinExistence type="predicted"/>
<organism evidence="2 3">
    <name type="scientific">Legionella resiliens</name>
    <dbReference type="NCBI Taxonomy" id="2905958"/>
    <lineage>
        <taxon>Bacteria</taxon>
        <taxon>Pseudomonadati</taxon>
        <taxon>Pseudomonadota</taxon>
        <taxon>Gammaproteobacteria</taxon>
        <taxon>Legionellales</taxon>
        <taxon>Legionellaceae</taxon>
        <taxon>Legionella</taxon>
    </lineage>
</organism>
<feature type="compositionally biased region" description="Polar residues" evidence="1">
    <location>
        <begin position="23"/>
        <end position="50"/>
    </location>
</feature>
<accession>A0ABS8X321</accession>
<dbReference type="EMBL" id="JAJTND010000004">
    <property type="protein sequence ID" value="MCE3533161.1"/>
    <property type="molecule type" value="Genomic_DNA"/>
</dbReference>
<protein>
    <submittedName>
        <fullName evidence="2">Uncharacterized protein</fullName>
    </submittedName>
</protein>
<dbReference type="RefSeq" id="WP_182349861.1">
    <property type="nucleotide sequence ID" value="NZ_JAJSPM010000008.1"/>
</dbReference>
<feature type="compositionally biased region" description="Low complexity" evidence="1">
    <location>
        <begin position="51"/>
        <end position="70"/>
    </location>
</feature>
<feature type="region of interest" description="Disordered" evidence="1">
    <location>
        <begin position="22"/>
        <end position="101"/>
    </location>
</feature>
<keyword evidence="3" id="KW-1185">Reference proteome</keyword>
<reference evidence="2 3" key="1">
    <citation type="journal article" date="2024" name="Pathogens">
        <title>Characterization of a Novel Species of Legionella Isolated from a Healthcare Facility: Legionella resiliens sp. nov.</title>
        <authorList>
            <person name="Cristino S."/>
            <person name="Pascale M.R."/>
            <person name="Marino F."/>
            <person name="Derelitto C."/>
            <person name="Salaris S."/>
            <person name="Orsini M."/>
            <person name="Squarzoni S."/>
            <person name="Grottola A."/>
            <person name="Girolamini L."/>
        </authorList>
    </citation>
    <scope>NUCLEOTIDE SEQUENCE [LARGE SCALE GENOMIC DNA]</scope>
    <source>
        <strain evidence="2 3">8cVS16</strain>
    </source>
</reference>
<name>A0ABS8X321_9GAMM</name>
<evidence type="ECO:0000313" key="2">
    <source>
        <dbReference type="EMBL" id="MCE3533161.1"/>
    </source>
</evidence>
<evidence type="ECO:0000313" key="3">
    <source>
        <dbReference type="Proteomes" id="UP001320170"/>
    </source>
</evidence>
<dbReference type="Proteomes" id="UP001320170">
    <property type="component" value="Unassembled WGS sequence"/>
</dbReference>
<evidence type="ECO:0000256" key="1">
    <source>
        <dbReference type="SAM" id="MobiDB-lite"/>
    </source>
</evidence>
<gene>
    <name evidence="2" type="ORF">LXO92_12295</name>
</gene>